<name>A0A067TI48_GALM3</name>
<feature type="compositionally biased region" description="Polar residues" evidence="1">
    <location>
        <begin position="23"/>
        <end position="36"/>
    </location>
</feature>
<protein>
    <submittedName>
        <fullName evidence="2">Uncharacterized protein</fullName>
    </submittedName>
</protein>
<feature type="region of interest" description="Disordered" evidence="1">
    <location>
        <begin position="1"/>
        <end position="66"/>
    </location>
</feature>
<accession>A0A067TI48</accession>
<proteinExistence type="predicted"/>
<evidence type="ECO:0000313" key="2">
    <source>
        <dbReference type="EMBL" id="KDR81992.1"/>
    </source>
</evidence>
<evidence type="ECO:0000256" key="1">
    <source>
        <dbReference type="SAM" id="MobiDB-lite"/>
    </source>
</evidence>
<sequence length="98" mass="10600">MKTTTAIQPTTSQRLTAPRLSALPTSRQPHPASASSLGPPFAATSQQEHATRGRDHQHCSAARGPHDASLWRHITTTTLTICDGCRAQYSHTNEEPTT</sequence>
<dbReference type="HOGENOM" id="CLU_2333749_0_0_1"/>
<keyword evidence="3" id="KW-1185">Reference proteome</keyword>
<gene>
    <name evidence="2" type="ORF">GALMADRAFT_135374</name>
</gene>
<evidence type="ECO:0000313" key="3">
    <source>
        <dbReference type="Proteomes" id="UP000027222"/>
    </source>
</evidence>
<organism evidence="2 3">
    <name type="scientific">Galerina marginata (strain CBS 339.88)</name>
    <dbReference type="NCBI Taxonomy" id="685588"/>
    <lineage>
        <taxon>Eukaryota</taxon>
        <taxon>Fungi</taxon>
        <taxon>Dikarya</taxon>
        <taxon>Basidiomycota</taxon>
        <taxon>Agaricomycotina</taxon>
        <taxon>Agaricomycetes</taxon>
        <taxon>Agaricomycetidae</taxon>
        <taxon>Agaricales</taxon>
        <taxon>Agaricineae</taxon>
        <taxon>Strophariaceae</taxon>
        <taxon>Galerina</taxon>
    </lineage>
</organism>
<dbReference type="AlphaFoldDB" id="A0A067TI48"/>
<dbReference type="Proteomes" id="UP000027222">
    <property type="component" value="Unassembled WGS sequence"/>
</dbReference>
<feature type="compositionally biased region" description="Basic and acidic residues" evidence="1">
    <location>
        <begin position="49"/>
        <end position="66"/>
    </location>
</feature>
<feature type="compositionally biased region" description="Polar residues" evidence="1">
    <location>
        <begin position="1"/>
        <end position="15"/>
    </location>
</feature>
<dbReference type="EMBL" id="KL142370">
    <property type="protein sequence ID" value="KDR81992.1"/>
    <property type="molecule type" value="Genomic_DNA"/>
</dbReference>
<reference evidence="3" key="1">
    <citation type="journal article" date="2014" name="Proc. Natl. Acad. Sci. U.S.A.">
        <title>Extensive sampling of basidiomycete genomes demonstrates inadequacy of the white-rot/brown-rot paradigm for wood decay fungi.</title>
        <authorList>
            <person name="Riley R."/>
            <person name="Salamov A.A."/>
            <person name="Brown D.W."/>
            <person name="Nagy L.G."/>
            <person name="Floudas D."/>
            <person name="Held B.W."/>
            <person name="Levasseur A."/>
            <person name="Lombard V."/>
            <person name="Morin E."/>
            <person name="Otillar R."/>
            <person name="Lindquist E.A."/>
            <person name="Sun H."/>
            <person name="LaButti K.M."/>
            <person name="Schmutz J."/>
            <person name="Jabbour D."/>
            <person name="Luo H."/>
            <person name="Baker S.E."/>
            <person name="Pisabarro A.G."/>
            <person name="Walton J.D."/>
            <person name="Blanchette R.A."/>
            <person name="Henrissat B."/>
            <person name="Martin F."/>
            <person name="Cullen D."/>
            <person name="Hibbett D.S."/>
            <person name="Grigoriev I.V."/>
        </authorList>
    </citation>
    <scope>NUCLEOTIDE SEQUENCE [LARGE SCALE GENOMIC DNA]</scope>
    <source>
        <strain evidence="3">CBS 339.88</strain>
    </source>
</reference>